<dbReference type="InterPro" id="IPR036188">
    <property type="entry name" value="FAD/NAD-bd_sf"/>
</dbReference>
<dbReference type="InterPro" id="IPR050464">
    <property type="entry name" value="Zeta_carotene_desat/Oxidored"/>
</dbReference>
<comment type="caution">
    <text evidence="1">The sequence shown here is derived from an EMBL/GenBank/DDBJ whole genome shotgun (WGS) entry which is preliminary data.</text>
</comment>
<dbReference type="Proteomes" id="UP000016608">
    <property type="component" value="Unassembled WGS sequence"/>
</dbReference>
<dbReference type="HOGENOM" id="CLU_2448516_0_0_9"/>
<dbReference type="eggNOG" id="COG1232">
    <property type="taxonomic scope" value="Bacteria"/>
</dbReference>
<reference evidence="1 2" key="1">
    <citation type="submission" date="2013-06" db="EMBL/GenBank/DDBJ databases">
        <authorList>
            <person name="Weinstock G."/>
            <person name="Sodergren E."/>
            <person name="Lobos E.A."/>
            <person name="Fulton L."/>
            <person name="Fulton R."/>
            <person name="Courtney L."/>
            <person name="Fronick C."/>
            <person name="O'Laughlin M."/>
            <person name="Godfrey J."/>
            <person name="Wilson R.M."/>
            <person name="Miner T."/>
            <person name="Farmer C."/>
            <person name="Delehaunty K."/>
            <person name="Cordes M."/>
            <person name="Minx P."/>
            <person name="Tomlinson C."/>
            <person name="Chen J."/>
            <person name="Wollam A."/>
            <person name="Pepin K.H."/>
            <person name="Bhonagiri V."/>
            <person name="Zhang X."/>
            <person name="Warren W."/>
            <person name="Mitreva M."/>
            <person name="Mardis E.R."/>
            <person name="Wilson R.K."/>
        </authorList>
    </citation>
    <scope>NUCLEOTIDE SEQUENCE [LARGE SCALE GENOMIC DNA]</scope>
    <source>
        <strain evidence="1 2">ATCC 29099</strain>
    </source>
</reference>
<evidence type="ECO:0000313" key="2">
    <source>
        <dbReference type="Proteomes" id="UP000016608"/>
    </source>
</evidence>
<dbReference type="SUPFAM" id="SSF51905">
    <property type="entry name" value="FAD/NAD(P)-binding domain"/>
    <property type="match status" value="1"/>
</dbReference>
<dbReference type="AlphaFoldDB" id="U2QX60"/>
<dbReference type="Gene3D" id="3.50.50.60">
    <property type="entry name" value="FAD/NAD(P)-binding domain"/>
    <property type="match status" value="1"/>
</dbReference>
<dbReference type="GeneID" id="42788091"/>
<keyword evidence="2" id="KW-1185">Reference proteome</keyword>
<organism evidence="1 2">
    <name type="scientific">Eubacterium ramulus ATCC 29099</name>
    <dbReference type="NCBI Taxonomy" id="1256908"/>
    <lineage>
        <taxon>Bacteria</taxon>
        <taxon>Bacillati</taxon>
        <taxon>Bacillota</taxon>
        <taxon>Clostridia</taxon>
        <taxon>Eubacteriales</taxon>
        <taxon>Eubacteriaceae</taxon>
        <taxon>Eubacterium</taxon>
    </lineage>
</organism>
<sequence>MKKKRENKVEMEKNTKRVAVIGAGPAGLTVAYELLKRSSEFDITIFEKEKVVGGLSKTVSFAGNRVDIGGHRYFTKDKKYWRFGNLSCQKIMTVFLK</sequence>
<dbReference type="PANTHER" id="PTHR42923:SF3">
    <property type="entry name" value="PROTOPORPHYRINOGEN OXIDASE"/>
    <property type="match status" value="1"/>
</dbReference>
<dbReference type="PRINTS" id="PR00419">
    <property type="entry name" value="ADXRDTASE"/>
</dbReference>
<dbReference type="GO" id="GO:0016491">
    <property type="term" value="F:oxidoreductase activity"/>
    <property type="evidence" value="ECO:0007669"/>
    <property type="project" value="TreeGrafter"/>
</dbReference>
<accession>U2QX60</accession>
<name>U2QX60_EUBRA</name>
<gene>
    <name evidence="1" type="ORF">HMPREF0373_02475</name>
</gene>
<dbReference type="PANTHER" id="PTHR42923">
    <property type="entry name" value="PROTOPORPHYRINOGEN OXIDASE"/>
    <property type="match status" value="1"/>
</dbReference>
<proteinExistence type="predicted"/>
<protein>
    <recommendedName>
        <fullName evidence="3">Amine oxidase domain-containing protein</fullName>
    </recommendedName>
</protein>
<dbReference type="EMBL" id="AWVJ01000149">
    <property type="protein sequence ID" value="ERK43337.1"/>
    <property type="molecule type" value="Genomic_DNA"/>
</dbReference>
<evidence type="ECO:0000313" key="1">
    <source>
        <dbReference type="EMBL" id="ERK43337.1"/>
    </source>
</evidence>
<evidence type="ECO:0008006" key="3">
    <source>
        <dbReference type="Google" id="ProtNLM"/>
    </source>
</evidence>
<dbReference type="Pfam" id="PF13450">
    <property type="entry name" value="NAD_binding_8"/>
    <property type="match status" value="1"/>
</dbReference>
<dbReference type="RefSeq" id="WP_021737634.1">
    <property type="nucleotide sequence ID" value="NZ_KI271077.1"/>
</dbReference>